<dbReference type="AlphaFoldDB" id="A0A1F5G5S6"/>
<evidence type="ECO:0000313" key="1">
    <source>
        <dbReference type="EMBL" id="OGD87197.1"/>
    </source>
</evidence>
<comment type="caution">
    <text evidence="1">The sequence shown here is derived from an EMBL/GenBank/DDBJ whole genome shotgun (WGS) entry which is preliminary data.</text>
</comment>
<dbReference type="EMBL" id="MFAZ01000018">
    <property type="protein sequence ID" value="OGD87197.1"/>
    <property type="molecule type" value="Genomic_DNA"/>
</dbReference>
<evidence type="ECO:0000313" key="2">
    <source>
        <dbReference type="Proteomes" id="UP000179102"/>
    </source>
</evidence>
<protein>
    <submittedName>
        <fullName evidence="1">Uncharacterized protein</fullName>
    </submittedName>
</protein>
<accession>A0A1F5G5S6</accession>
<sequence>MAERVPYKEIPIEGPIEIAGYVVAGSRAWWRQITSPHWIRPLRASNDSSSVYRTVNAISPQREQIINNKINRSLEQGEMVVIGHSEGQSLLVGEPTNLYVDLTTKTRLDLTRTRGRKIEANAIKGRLGIKVAADKTGKVRFIEIQVGDDTLTLFYPKDNIDQPTIYSLREGEKFGSYEGTLIMAPYKKDKLLVLKKTA</sequence>
<name>A0A1F5G5S6_9BACT</name>
<gene>
    <name evidence="1" type="ORF">A2870_03550</name>
</gene>
<reference evidence="1 2" key="1">
    <citation type="journal article" date="2016" name="Nat. Commun.">
        <title>Thousands of microbial genomes shed light on interconnected biogeochemical processes in an aquifer system.</title>
        <authorList>
            <person name="Anantharaman K."/>
            <person name="Brown C.T."/>
            <person name="Hug L.A."/>
            <person name="Sharon I."/>
            <person name="Castelle C.J."/>
            <person name="Probst A.J."/>
            <person name="Thomas B.C."/>
            <person name="Singh A."/>
            <person name="Wilkins M.J."/>
            <person name="Karaoz U."/>
            <person name="Brodie E.L."/>
            <person name="Williams K.H."/>
            <person name="Hubbard S.S."/>
            <person name="Banfield J.F."/>
        </authorList>
    </citation>
    <scope>NUCLEOTIDE SEQUENCE [LARGE SCALE GENOMIC DNA]</scope>
</reference>
<dbReference type="Proteomes" id="UP000179102">
    <property type="component" value="Unassembled WGS sequence"/>
</dbReference>
<dbReference type="STRING" id="1797711.A2870_03550"/>
<proteinExistence type="predicted"/>
<organism evidence="1 2">
    <name type="scientific">Candidatus Curtissbacteria bacterium RIFCSPHIGHO2_01_FULL_41_11</name>
    <dbReference type="NCBI Taxonomy" id="1797711"/>
    <lineage>
        <taxon>Bacteria</taxon>
        <taxon>Candidatus Curtissiibacteriota</taxon>
    </lineage>
</organism>